<proteinExistence type="predicted"/>
<comment type="caution">
    <text evidence="1">The sequence shown here is derived from an EMBL/GenBank/DDBJ whole genome shotgun (WGS) entry which is preliminary data.</text>
</comment>
<sequence length="65" mass="7476">MTGRCDSQAEYCTFIKKIFPKLLFIKPPARGPGMEKQQIIVESFSNKESPFDLNHANRNDAQLFQ</sequence>
<accession>A0A0V1DRV0</accession>
<dbReference type="AlphaFoldDB" id="A0A0V1DRV0"/>
<name>A0A0V1DRV0_TRIPS</name>
<organism evidence="1 2">
    <name type="scientific">Trichinella pseudospiralis</name>
    <name type="common">Parasitic roundworm</name>
    <dbReference type="NCBI Taxonomy" id="6337"/>
    <lineage>
        <taxon>Eukaryota</taxon>
        <taxon>Metazoa</taxon>
        <taxon>Ecdysozoa</taxon>
        <taxon>Nematoda</taxon>
        <taxon>Enoplea</taxon>
        <taxon>Dorylaimia</taxon>
        <taxon>Trichinellida</taxon>
        <taxon>Trichinellidae</taxon>
        <taxon>Trichinella</taxon>
    </lineage>
</organism>
<evidence type="ECO:0000313" key="2">
    <source>
        <dbReference type="Proteomes" id="UP000054995"/>
    </source>
</evidence>
<dbReference type="Proteomes" id="UP000054995">
    <property type="component" value="Unassembled WGS sequence"/>
</dbReference>
<dbReference type="EMBL" id="JYDT01001718">
    <property type="protein sequence ID" value="KRY64180.1"/>
    <property type="molecule type" value="Genomic_DNA"/>
</dbReference>
<reference evidence="1 2" key="1">
    <citation type="submission" date="2015-01" db="EMBL/GenBank/DDBJ databases">
        <title>Evolution of Trichinella species and genotypes.</title>
        <authorList>
            <person name="Korhonen P.K."/>
            <person name="Edoardo P."/>
            <person name="Giuseppe L.R."/>
            <person name="Gasser R.B."/>
        </authorList>
    </citation>
    <scope>NUCLEOTIDE SEQUENCE [LARGE SCALE GENOMIC DNA]</scope>
    <source>
        <strain evidence="1">ISS470</strain>
    </source>
</reference>
<keyword evidence="2" id="KW-1185">Reference proteome</keyword>
<feature type="non-terminal residue" evidence="1">
    <location>
        <position position="65"/>
    </location>
</feature>
<evidence type="ECO:0000313" key="1">
    <source>
        <dbReference type="EMBL" id="KRY64180.1"/>
    </source>
</evidence>
<gene>
    <name evidence="1" type="ORF">T4D_6550</name>
</gene>
<protein>
    <submittedName>
        <fullName evidence="1">Uncharacterized protein</fullName>
    </submittedName>
</protein>